<name>A0A2C7ASG8_9ACTN</name>
<evidence type="ECO:0000313" key="1">
    <source>
        <dbReference type="EMBL" id="SBN38652.1"/>
    </source>
</evidence>
<sequence length="188" mass="20356">MGHNWVMASSRDTHAGPGREQLKALSTVLGHRPSVLATASGPTGTCLATPEAFCVPTTEVPTSDAGQSGRGTWQVIGWENIQNGDWDNATKTLSWLLLDGTVGQIAVTTTDRLPGVFRERVRASILVEDTSEVSEGKGSVLIAGRRNPVADGPITWTAQPLKRTNMADPEVREHIVRRTAELRDEYEL</sequence>
<dbReference type="AlphaFoldDB" id="A0A2C7ASG8"/>
<protein>
    <submittedName>
        <fullName evidence="1">Uncharacterized protein</fullName>
    </submittedName>
</protein>
<dbReference type="EMBL" id="LT576035">
    <property type="protein sequence ID" value="SBN38652.1"/>
    <property type="molecule type" value="Genomic_DNA"/>
</dbReference>
<reference evidence="1" key="1">
    <citation type="submission" date="2016-05" db="EMBL/GenBank/DDBJ databases">
        <authorList>
            <person name="Lavstsen T."/>
            <person name="Jespersen J.S."/>
        </authorList>
    </citation>
    <scope>NUCLEOTIDE SEQUENCE</scope>
    <source>
        <strain evidence="1">PFRJS10</strain>
    </source>
</reference>
<proteinExistence type="predicted"/>
<organism evidence="1">
    <name type="scientific">Propionibacterium freudenreichii</name>
    <dbReference type="NCBI Taxonomy" id="1744"/>
    <lineage>
        <taxon>Bacteria</taxon>
        <taxon>Bacillati</taxon>
        <taxon>Actinomycetota</taxon>
        <taxon>Actinomycetes</taxon>
        <taxon>Propionibacteriales</taxon>
        <taxon>Propionibacteriaceae</taxon>
        <taxon>Propionibacterium</taxon>
    </lineage>
</organism>
<gene>
    <name evidence="1" type="ORF">PFR_JS10_1009</name>
</gene>
<accession>A0A2C7ASG8</accession>